<feature type="compositionally biased region" description="Acidic residues" evidence="1">
    <location>
        <begin position="544"/>
        <end position="558"/>
    </location>
</feature>
<feature type="region of interest" description="Disordered" evidence="1">
    <location>
        <begin position="568"/>
        <end position="595"/>
    </location>
</feature>
<evidence type="ECO:0000313" key="2">
    <source>
        <dbReference type="EMBL" id="GAM41424.1"/>
    </source>
</evidence>
<feature type="compositionally biased region" description="Polar residues" evidence="1">
    <location>
        <begin position="624"/>
        <end position="634"/>
    </location>
</feature>
<feature type="compositionally biased region" description="Polar residues" evidence="1">
    <location>
        <begin position="643"/>
        <end position="655"/>
    </location>
</feature>
<name>A0A6V8HKJ3_TALPI</name>
<feature type="compositionally biased region" description="Polar residues" evidence="1">
    <location>
        <begin position="728"/>
        <end position="746"/>
    </location>
</feature>
<sequence length="847" mass="92830">METTYRSQASTSVLIPNRFDTKQRNTTHRNDAPPEIPPSPTLTNPDMILPDDGERQSSTPSPPFQLTPSDPHMLQNGLQQQNGYHPSNGSTYRAPRPRWAYEGHAHGRPLSDIGEEDFQPSSPAYAGRYTAQPQQEKSDSDSVGSGSTIGAGSQRQLNLNPEGLHGGNDSGFNSRRSSYASQSSIDRERAQASDALVSGPSQQTEDESSSAILSSEAERILENAKRRLTLMEGNLTRARSSIRLGQTPSPSPTSPGILLPTRNLQPAGALYRSISQTDRRGSLLRPRPVYTAAQEGGHSRGHSETNLPSAASLKSPSLQPSRSMSALASSGSSHYDSQENSFPYNAADSSGSQERRQDSHPEENYRRSYLSPDVNSAGLGISTAPKMSSMEDFNSAYPPDGPPSRAQSQLQVRDLKDQAAGLRTKVALLKVKTQEDNLRRRSLQSLRTPSPFTAAERWYSSALEHGNGGANVHSNAGYGWVSEPTSAKQDTSEHSTSNSSDEFPIDAPLSPQRQEPISTKSPYINDEFTFDNDDQSVLESHYEDAEEGEYDDDEEGDIDRERLNEILNEPFDDDDQSDIFEDFPSGTAPEATPHEEREDAFDYENFYLHSALGTFSRNKMRRNSYGSTGSTETTRPARDQRPGTHNRNGSSDSVSTFATFATATENVYDDYDDDQEDALQAIDQIVDTWNDFEDEDGSTPVQSRRATVIDRSDDRYLAASRNRDNGPFTPTNRSLPIDRNLSTPTTPVDAFMSSLSTRSASTRPPSSLNTDDTRLLEQVFESLGKVCTELQELTMTGSASATTNGTTVTANGSAGTTPTADPKYIRTLRRRLDAARRVLDGQLDSDA</sequence>
<feature type="compositionally biased region" description="Low complexity" evidence="1">
    <location>
        <begin position="174"/>
        <end position="184"/>
    </location>
</feature>
<feature type="region of interest" description="Disordered" evidence="1">
    <location>
        <begin position="239"/>
        <end position="261"/>
    </location>
</feature>
<feature type="compositionally biased region" description="Basic and acidic residues" evidence="1">
    <location>
        <begin position="19"/>
        <end position="32"/>
    </location>
</feature>
<dbReference type="Proteomes" id="UP000053095">
    <property type="component" value="Unassembled WGS sequence"/>
</dbReference>
<feature type="compositionally biased region" description="Basic and acidic residues" evidence="1">
    <location>
        <begin position="715"/>
        <end position="724"/>
    </location>
</feature>
<feature type="region of interest" description="Disordered" evidence="1">
    <location>
        <begin position="540"/>
        <end position="559"/>
    </location>
</feature>
<feature type="region of interest" description="Disordered" evidence="1">
    <location>
        <begin position="715"/>
        <end position="749"/>
    </location>
</feature>
<feature type="compositionally biased region" description="Acidic residues" evidence="1">
    <location>
        <begin position="570"/>
        <end position="581"/>
    </location>
</feature>
<feature type="compositionally biased region" description="Low complexity" evidence="1">
    <location>
        <begin position="307"/>
        <end position="335"/>
    </location>
</feature>
<feature type="region of interest" description="Disordered" evidence="1">
    <location>
        <begin position="1"/>
        <end position="214"/>
    </location>
</feature>
<feature type="compositionally biased region" description="Polar residues" evidence="1">
    <location>
        <begin position="511"/>
        <end position="522"/>
    </location>
</feature>
<protein>
    <submittedName>
        <fullName evidence="2">Uncharacterized protein</fullName>
    </submittedName>
</protein>
<feature type="compositionally biased region" description="Low complexity" evidence="1">
    <location>
        <begin position="244"/>
        <end position="261"/>
    </location>
</feature>
<feature type="compositionally biased region" description="Polar residues" evidence="1">
    <location>
        <begin position="76"/>
        <end position="91"/>
    </location>
</feature>
<feature type="region of interest" description="Disordered" evidence="1">
    <location>
        <begin position="474"/>
        <end position="533"/>
    </location>
</feature>
<feature type="compositionally biased region" description="Polar residues" evidence="1">
    <location>
        <begin position="131"/>
        <end position="159"/>
    </location>
</feature>
<dbReference type="AlphaFoldDB" id="A0A6V8HKJ3"/>
<reference evidence="3" key="1">
    <citation type="journal article" date="2015" name="Genome Announc.">
        <title>Draft genome sequence of Talaromyces cellulolyticus strain Y-94, a source of lignocellulosic biomass-degrading enzymes.</title>
        <authorList>
            <person name="Fujii T."/>
            <person name="Koike H."/>
            <person name="Sawayama S."/>
            <person name="Yano S."/>
            <person name="Inoue H."/>
        </authorList>
    </citation>
    <scope>NUCLEOTIDE SEQUENCE [LARGE SCALE GENOMIC DNA]</scope>
    <source>
        <strain evidence="3">Y-94</strain>
    </source>
</reference>
<feature type="compositionally biased region" description="Polar residues" evidence="1">
    <location>
        <begin position="1"/>
        <end position="14"/>
    </location>
</feature>
<evidence type="ECO:0000256" key="1">
    <source>
        <dbReference type="SAM" id="MobiDB-lite"/>
    </source>
</evidence>
<dbReference type="EMBL" id="DF933838">
    <property type="protein sequence ID" value="GAM41424.1"/>
    <property type="molecule type" value="Genomic_DNA"/>
</dbReference>
<feature type="compositionally biased region" description="Low complexity" evidence="1">
    <location>
        <begin position="796"/>
        <end position="817"/>
    </location>
</feature>
<feature type="region of interest" description="Disordered" evidence="1">
    <location>
        <begin position="796"/>
        <end position="821"/>
    </location>
</feature>
<feature type="compositionally biased region" description="Polar residues" evidence="1">
    <location>
        <begin position="483"/>
        <end position="501"/>
    </location>
</feature>
<gene>
    <name evidence="2" type="ORF">TCE0_042f14533</name>
</gene>
<feature type="compositionally biased region" description="Basic and acidic residues" evidence="1">
    <location>
        <begin position="353"/>
        <end position="366"/>
    </location>
</feature>
<feature type="region of interest" description="Disordered" evidence="1">
    <location>
        <begin position="619"/>
        <end position="655"/>
    </location>
</feature>
<keyword evidence="3" id="KW-1185">Reference proteome</keyword>
<organism evidence="2 3">
    <name type="scientific">Talaromyces pinophilus</name>
    <name type="common">Penicillium pinophilum</name>
    <dbReference type="NCBI Taxonomy" id="128442"/>
    <lineage>
        <taxon>Eukaryota</taxon>
        <taxon>Fungi</taxon>
        <taxon>Dikarya</taxon>
        <taxon>Ascomycota</taxon>
        <taxon>Pezizomycotina</taxon>
        <taxon>Eurotiomycetes</taxon>
        <taxon>Eurotiomycetidae</taxon>
        <taxon>Eurotiales</taxon>
        <taxon>Trichocomaceae</taxon>
        <taxon>Talaromyces</taxon>
        <taxon>Talaromyces sect. Talaromyces</taxon>
    </lineage>
</organism>
<evidence type="ECO:0000313" key="3">
    <source>
        <dbReference type="Proteomes" id="UP000053095"/>
    </source>
</evidence>
<comment type="caution">
    <text evidence="2">The sequence shown here is derived from an EMBL/GenBank/DDBJ whole genome shotgun (WGS) entry which is preliminary data.</text>
</comment>
<proteinExistence type="predicted"/>
<accession>A0A6V8HKJ3</accession>
<feature type="region of interest" description="Disordered" evidence="1">
    <location>
        <begin position="292"/>
        <end position="408"/>
    </location>
</feature>
<feature type="compositionally biased region" description="Polar residues" evidence="1">
    <location>
        <begin position="338"/>
        <end position="352"/>
    </location>
</feature>